<reference evidence="4 5" key="1">
    <citation type="submission" date="2016-07" db="EMBL/GenBank/DDBJ databases">
        <title>Pervasive Adenine N6-methylation of Active Genes in Fungi.</title>
        <authorList>
            <consortium name="DOE Joint Genome Institute"/>
            <person name="Mondo S.J."/>
            <person name="Dannebaum R.O."/>
            <person name="Kuo R.C."/>
            <person name="Labutti K."/>
            <person name="Haridas S."/>
            <person name="Kuo A."/>
            <person name="Salamov A."/>
            <person name="Ahrendt S.R."/>
            <person name="Lipzen A."/>
            <person name="Sullivan W."/>
            <person name="Andreopoulos W.B."/>
            <person name="Clum A."/>
            <person name="Lindquist E."/>
            <person name="Daum C."/>
            <person name="Ramamoorthy G.K."/>
            <person name="Gryganskyi A."/>
            <person name="Culley D."/>
            <person name="Magnuson J.K."/>
            <person name="James T.Y."/>
            <person name="O'Malley M.A."/>
            <person name="Stajich J.E."/>
            <person name="Spatafora J.W."/>
            <person name="Visel A."/>
            <person name="Grigoriev I.V."/>
        </authorList>
    </citation>
    <scope>NUCLEOTIDE SEQUENCE [LARGE SCALE GENOMIC DNA]</scope>
    <source>
        <strain evidence="4 5">NRRL 3116</strain>
    </source>
</reference>
<keyword evidence="5" id="KW-1185">Reference proteome</keyword>
<name>A0A1Y2GXV5_9FUNG</name>
<dbReference type="GO" id="GO:0004364">
    <property type="term" value="F:glutathione transferase activity"/>
    <property type="evidence" value="ECO:0007669"/>
    <property type="project" value="TreeGrafter"/>
</dbReference>
<dbReference type="InterPro" id="IPR036249">
    <property type="entry name" value="Thioredoxin-like_sf"/>
</dbReference>
<dbReference type="SUPFAM" id="SSF47616">
    <property type="entry name" value="GST C-terminal domain-like"/>
    <property type="match status" value="1"/>
</dbReference>
<evidence type="ECO:0000256" key="1">
    <source>
        <dbReference type="SAM" id="MobiDB-lite"/>
    </source>
</evidence>
<dbReference type="InterPro" id="IPR004045">
    <property type="entry name" value="Glutathione_S-Trfase_N"/>
</dbReference>
<comment type="caution">
    <text evidence="4">The sequence shown here is derived from an EMBL/GenBank/DDBJ whole genome shotgun (WGS) entry which is preliminary data.</text>
</comment>
<dbReference type="InterPro" id="IPR036282">
    <property type="entry name" value="Glutathione-S-Trfase_C_sf"/>
</dbReference>
<dbReference type="Pfam" id="PF14497">
    <property type="entry name" value="GST_C_3"/>
    <property type="match status" value="1"/>
</dbReference>
<sequence>MASTTGQPAQGGSQAPLQSGYTSNDEYTIKSDVLRNSRFEILYMPARARAEVPRLILEYVGADYKSIEPVNWAEEKKGTPFGLLPILTHYKPDGKSVRVAEGPALTRYIARLFNLSGNNLEEEAFLDSCYQCAFDNVFSTLLIHMWLKPNPKDKATIDAAFAKLAPFFDCFERLLVQNGSNGYLLHDKTTYAEFPWFEWVDFFYSDFHEQAPMIASESVRPTTYRLFKRLRSNPRIQAYINGGRWKYRPA</sequence>
<dbReference type="Proteomes" id="UP000193648">
    <property type="component" value="Unassembled WGS sequence"/>
</dbReference>
<dbReference type="Gene3D" id="3.40.30.10">
    <property type="entry name" value="Glutaredoxin"/>
    <property type="match status" value="1"/>
</dbReference>
<dbReference type="InterPro" id="IPR050213">
    <property type="entry name" value="GST_superfamily"/>
</dbReference>
<evidence type="ECO:0000259" key="2">
    <source>
        <dbReference type="PROSITE" id="PS50404"/>
    </source>
</evidence>
<proteinExistence type="predicted"/>
<dbReference type="InterPro" id="IPR010987">
    <property type="entry name" value="Glutathione-S-Trfase_C-like"/>
</dbReference>
<dbReference type="PANTHER" id="PTHR11571">
    <property type="entry name" value="GLUTATHIONE S-TRANSFERASE"/>
    <property type="match status" value="1"/>
</dbReference>
<dbReference type="Gene3D" id="1.20.1050.10">
    <property type="match status" value="1"/>
</dbReference>
<gene>
    <name evidence="4" type="ORF">BCR41DRAFT_419629</name>
</gene>
<dbReference type="OrthoDB" id="414243at2759"/>
<evidence type="ECO:0000259" key="3">
    <source>
        <dbReference type="PROSITE" id="PS50405"/>
    </source>
</evidence>
<feature type="domain" description="GST C-terminal" evidence="3">
    <location>
        <begin position="119"/>
        <end position="250"/>
    </location>
</feature>
<dbReference type="GeneID" id="33571633"/>
<organism evidence="4 5">
    <name type="scientific">Lobosporangium transversale</name>
    <dbReference type="NCBI Taxonomy" id="64571"/>
    <lineage>
        <taxon>Eukaryota</taxon>
        <taxon>Fungi</taxon>
        <taxon>Fungi incertae sedis</taxon>
        <taxon>Mucoromycota</taxon>
        <taxon>Mortierellomycotina</taxon>
        <taxon>Mortierellomycetes</taxon>
        <taxon>Mortierellales</taxon>
        <taxon>Mortierellaceae</taxon>
        <taxon>Lobosporangium</taxon>
    </lineage>
</organism>
<dbReference type="AlphaFoldDB" id="A0A1Y2GXV5"/>
<dbReference type="SFLD" id="SFLDS00019">
    <property type="entry name" value="Glutathione_Transferase_(cytos"/>
    <property type="match status" value="1"/>
</dbReference>
<dbReference type="STRING" id="64571.A0A1Y2GXV5"/>
<feature type="domain" description="GST N-terminal" evidence="2">
    <location>
        <begin position="37"/>
        <end position="117"/>
    </location>
</feature>
<dbReference type="PANTHER" id="PTHR11571:SF150">
    <property type="entry name" value="GLUTATHIONE S-TRANSFERASE"/>
    <property type="match status" value="1"/>
</dbReference>
<accession>A0A1Y2GXV5</accession>
<dbReference type="PROSITE" id="PS50404">
    <property type="entry name" value="GST_NTER"/>
    <property type="match status" value="1"/>
</dbReference>
<feature type="region of interest" description="Disordered" evidence="1">
    <location>
        <begin position="1"/>
        <end position="22"/>
    </location>
</feature>
<evidence type="ECO:0000313" key="4">
    <source>
        <dbReference type="EMBL" id="ORZ26644.1"/>
    </source>
</evidence>
<dbReference type="SUPFAM" id="SSF52833">
    <property type="entry name" value="Thioredoxin-like"/>
    <property type="match status" value="1"/>
</dbReference>
<dbReference type="RefSeq" id="XP_021884407.1">
    <property type="nucleotide sequence ID" value="XM_022029790.1"/>
</dbReference>
<evidence type="ECO:0000313" key="5">
    <source>
        <dbReference type="Proteomes" id="UP000193648"/>
    </source>
</evidence>
<dbReference type="InterPro" id="IPR004046">
    <property type="entry name" value="GST_C"/>
</dbReference>
<protein>
    <recommendedName>
        <fullName evidence="6">Glutathione S-transferase</fullName>
    </recommendedName>
</protein>
<dbReference type="InterPro" id="IPR040079">
    <property type="entry name" value="Glutathione_S-Trfase"/>
</dbReference>
<dbReference type="GO" id="GO:0006749">
    <property type="term" value="P:glutathione metabolic process"/>
    <property type="evidence" value="ECO:0007669"/>
    <property type="project" value="TreeGrafter"/>
</dbReference>
<dbReference type="InParanoid" id="A0A1Y2GXV5"/>
<evidence type="ECO:0008006" key="6">
    <source>
        <dbReference type="Google" id="ProtNLM"/>
    </source>
</evidence>
<dbReference type="EMBL" id="MCFF01000006">
    <property type="protein sequence ID" value="ORZ26644.1"/>
    <property type="molecule type" value="Genomic_DNA"/>
</dbReference>
<dbReference type="PROSITE" id="PS50405">
    <property type="entry name" value="GST_CTER"/>
    <property type="match status" value="1"/>
</dbReference>